<dbReference type="EMBL" id="CP130319">
    <property type="protein sequence ID" value="WNR45018.1"/>
    <property type="molecule type" value="Genomic_DNA"/>
</dbReference>
<dbReference type="InterPro" id="IPR000073">
    <property type="entry name" value="AB_hydrolase_1"/>
</dbReference>
<dbReference type="PANTHER" id="PTHR12277:SF81">
    <property type="entry name" value="PROTEIN ABHD13"/>
    <property type="match status" value="1"/>
</dbReference>
<keyword evidence="1" id="KW-1133">Transmembrane helix</keyword>
<keyword evidence="3" id="KW-0378">Hydrolase</keyword>
<proteinExistence type="predicted"/>
<evidence type="ECO:0000313" key="3">
    <source>
        <dbReference type="EMBL" id="WNR45018.1"/>
    </source>
</evidence>
<evidence type="ECO:0000256" key="1">
    <source>
        <dbReference type="SAM" id="Phobius"/>
    </source>
</evidence>
<reference evidence="3" key="1">
    <citation type="submission" date="2022-02" db="EMBL/GenBank/DDBJ databases">
        <title>Paenibacillus sp. MBLB1832 Whole Genome Shotgun Sequencing.</title>
        <authorList>
            <person name="Hwang C.Y."/>
            <person name="Cho E.-S."/>
            <person name="Seo M.-J."/>
        </authorList>
    </citation>
    <scope>NUCLEOTIDE SEQUENCE</scope>
    <source>
        <strain evidence="3">MBLB1832</strain>
    </source>
</reference>
<dbReference type="SUPFAM" id="SSF53474">
    <property type="entry name" value="alpha/beta-Hydrolases"/>
    <property type="match status" value="1"/>
</dbReference>
<feature type="transmembrane region" description="Helical" evidence="1">
    <location>
        <begin position="36"/>
        <end position="56"/>
    </location>
</feature>
<dbReference type="KEGG" id="proo:MJB10_02370"/>
<evidence type="ECO:0000313" key="4">
    <source>
        <dbReference type="Proteomes" id="UP001304650"/>
    </source>
</evidence>
<dbReference type="Gene3D" id="3.40.50.1820">
    <property type="entry name" value="alpha/beta hydrolase"/>
    <property type="match status" value="1"/>
</dbReference>
<dbReference type="GO" id="GO:0016787">
    <property type="term" value="F:hydrolase activity"/>
    <property type="evidence" value="ECO:0007669"/>
    <property type="project" value="UniProtKB-KW"/>
</dbReference>
<protein>
    <submittedName>
        <fullName evidence="3">Alpha/beta fold hydrolase</fullName>
    </submittedName>
</protein>
<keyword evidence="1" id="KW-0812">Transmembrane</keyword>
<keyword evidence="4" id="KW-1185">Reference proteome</keyword>
<dbReference type="InterPro" id="IPR029058">
    <property type="entry name" value="AB_hydrolase_fold"/>
</dbReference>
<evidence type="ECO:0000259" key="2">
    <source>
        <dbReference type="Pfam" id="PF00561"/>
    </source>
</evidence>
<feature type="domain" description="AB hydrolase-1" evidence="2">
    <location>
        <begin position="105"/>
        <end position="220"/>
    </location>
</feature>
<keyword evidence="1" id="KW-0472">Membrane</keyword>
<dbReference type="Proteomes" id="UP001304650">
    <property type="component" value="Chromosome"/>
</dbReference>
<dbReference type="AlphaFoldDB" id="A0AA96RJ53"/>
<gene>
    <name evidence="3" type="ORF">MJB10_02370</name>
</gene>
<dbReference type="Pfam" id="PF00561">
    <property type="entry name" value="Abhydrolase_1"/>
    <property type="match status" value="1"/>
</dbReference>
<dbReference type="RefSeq" id="WP_314801372.1">
    <property type="nucleotide sequence ID" value="NZ_CP130319.1"/>
</dbReference>
<dbReference type="PANTHER" id="PTHR12277">
    <property type="entry name" value="ALPHA/BETA HYDROLASE DOMAIN-CONTAINING PROTEIN"/>
    <property type="match status" value="1"/>
</dbReference>
<name>A0AA96RJ53_9BACL</name>
<organism evidence="3 4">
    <name type="scientific">Paenibacillus roseopurpureus</name>
    <dbReference type="NCBI Taxonomy" id="2918901"/>
    <lineage>
        <taxon>Bacteria</taxon>
        <taxon>Bacillati</taxon>
        <taxon>Bacillota</taxon>
        <taxon>Bacilli</taxon>
        <taxon>Bacillales</taxon>
        <taxon>Paenibacillaceae</taxon>
        <taxon>Paenibacillus</taxon>
    </lineage>
</organism>
<sequence length="343" mass="38142">MSTTSLKTVTGALQPTIDHVITQPFLRKKKFITTTLLALLLIGTSILLIFHAYIAWTLGRPHIEPLHSNPMKSVRLPYSDVSFPSYNGKSKLDGWFIPAGGATKTVIFSHGYGGNREEEWVPLYKLARELHAQHYNVLMFDYGYVNPSNHRLMTGGIQESQELLGAIEYVKQTNGGSIYVWGFSMGAGTALQAALQQNGDISGMILDSTFLLNADTLYLNMNQIVHVPKYPSLQLVRLFFPVLNGVSLRQVPYTQVTTTSYSMPIFLIHGTEDNKAPHNLVEAMFKQQHNTSSKIWILPGAKHELLYRAEPKTYVSRTMNFLNGIESSTAAAVQPNLGIPSSL</sequence>
<accession>A0AA96RJ53</accession>